<gene>
    <name evidence="1" type="ORF">GBF38_017419</name>
</gene>
<protein>
    <submittedName>
        <fullName evidence="1">Uncharacterized protein</fullName>
    </submittedName>
</protein>
<accession>A0ACB7F4P2</accession>
<comment type="caution">
    <text evidence="1">The sequence shown here is derived from an EMBL/GenBank/DDBJ whole genome shotgun (WGS) entry which is preliminary data.</text>
</comment>
<reference evidence="1" key="1">
    <citation type="submission" date="2020-04" db="EMBL/GenBank/DDBJ databases">
        <title>A chromosome-scale assembly and high-density genetic map of the yellow drum (Nibea albiflora) genome.</title>
        <authorList>
            <person name="Xu D."/>
            <person name="Zhang W."/>
            <person name="Chen R."/>
            <person name="Tan P."/>
            <person name="Wang L."/>
            <person name="Song H."/>
            <person name="Tian L."/>
            <person name="Zhu Q."/>
            <person name="Wang B."/>
        </authorList>
    </citation>
    <scope>NUCLEOTIDE SEQUENCE</scope>
    <source>
        <strain evidence="1">ZJHYS-2018</strain>
    </source>
</reference>
<dbReference type="Proteomes" id="UP000805704">
    <property type="component" value="Chromosome 17"/>
</dbReference>
<name>A0ACB7F4P2_NIBAL</name>
<keyword evidence="2" id="KW-1185">Reference proteome</keyword>
<proteinExistence type="predicted"/>
<evidence type="ECO:0000313" key="2">
    <source>
        <dbReference type="Proteomes" id="UP000805704"/>
    </source>
</evidence>
<evidence type="ECO:0000313" key="1">
    <source>
        <dbReference type="EMBL" id="KAG8009296.1"/>
    </source>
</evidence>
<sequence>MAAYVLSRVISRCYTLQPAASIQQDTGSKPLIPGTMSRCPVRAAGTPHQFQLQNSSGRGNSSQMWNTWASAPQDKTLSPALLSLFL</sequence>
<organism evidence="1 2">
    <name type="scientific">Nibea albiflora</name>
    <name type="common">Yellow drum</name>
    <name type="synonym">Corvina albiflora</name>
    <dbReference type="NCBI Taxonomy" id="240163"/>
    <lineage>
        <taxon>Eukaryota</taxon>
        <taxon>Metazoa</taxon>
        <taxon>Chordata</taxon>
        <taxon>Craniata</taxon>
        <taxon>Vertebrata</taxon>
        <taxon>Euteleostomi</taxon>
        <taxon>Actinopterygii</taxon>
        <taxon>Neopterygii</taxon>
        <taxon>Teleostei</taxon>
        <taxon>Neoteleostei</taxon>
        <taxon>Acanthomorphata</taxon>
        <taxon>Eupercaria</taxon>
        <taxon>Sciaenidae</taxon>
        <taxon>Nibea</taxon>
    </lineage>
</organism>
<dbReference type="EMBL" id="CM024805">
    <property type="protein sequence ID" value="KAG8009296.1"/>
    <property type="molecule type" value="Genomic_DNA"/>
</dbReference>